<proteinExistence type="predicted"/>
<dbReference type="Pfam" id="PF00182">
    <property type="entry name" value="Glyco_hydro_19"/>
    <property type="match status" value="1"/>
</dbReference>
<dbReference type="GO" id="GO:0016998">
    <property type="term" value="P:cell wall macromolecule catabolic process"/>
    <property type="evidence" value="ECO:0007669"/>
    <property type="project" value="InterPro"/>
</dbReference>
<evidence type="ECO:0000256" key="1">
    <source>
        <dbReference type="ARBA" id="ARBA00022821"/>
    </source>
</evidence>
<keyword evidence="2" id="KW-1015">Disulfide bond</keyword>
<reference evidence="5" key="1">
    <citation type="journal article" date="2017" name="Cell">
        <title>Insights into land plant evolution garnered from the Marchantia polymorpha genome.</title>
        <authorList>
            <person name="Bowman J.L."/>
            <person name="Kohchi T."/>
            <person name="Yamato K.T."/>
            <person name="Jenkins J."/>
            <person name="Shu S."/>
            <person name="Ishizaki K."/>
            <person name="Yamaoka S."/>
            <person name="Nishihama R."/>
            <person name="Nakamura Y."/>
            <person name="Berger F."/>
            <person name="Adam C."/>
            <person name="Aki S.S."/>
            <person name="Althoff F."/>
            <person name="Araki T."/>
            <person name="Arteaga-Vazquez M.A."/>
            <person name="Balasubrmanian S."/>
            <person name="Barry K."/>
            <person name="Bauer D."/>
            <person name="Boehm C.R."/>
            <person name="Briginshaw L."/>
            <person name="Caballero-Perez J."/>
            <person name="Catarino B."/>
            <person name="Chen F."/>
            <person name="Chiyoda S."/>
            <person name="Chovatia M."/>
            <person name="Davies K.M."/>
            <person name="Delmans M."/>
            <person name="Demura T."/>
            <person name="Dierschke T."/>
            <person name="Dolan L."/>
            <person name="Dorantes-Acosta A.E."/>
            <person name="Eklund D.M."/>
            <person name="Florent S.N."/>
            <person name="Flores-Sandoval E."/>
            <person name="Fujiyama A."/>
            <person name="Fukuzawa H."/>
            <person name="Galik B."/>
            <person name="Grimanelli D."/>
            <person name="Grimwood J."/>
            <person name="Grossniklaus U."/>
            <person name="Hamada T."/>
            <person name="Haseloff J."/>
            <person name="Hetherington A.J."/>
            <person name="Higo A."/>
            <person name="Hirakawa Y."/>
            <person name="Hundley H.N."/>
            <person name="Ikeda Y."/>
            <person name="Inoue K."/>
            <person name="Inoue S.I."/>
            <person name="Ishida S."/>
            <person name="Jia Q."/>
            <person name="Kakita M."/>
            <person name="Kanazawa T."/>
            <person name="Kawai Y."/>
            <person name="Kawashima T."/>
            <person name="Kennedy M."/>
            <person name="Kinose K."/>
            <person name="Kinoshita T."/>
            <person name="Kohara Y."/>
            <person name="Koide E."/>
            <person name="Komatsu K."/>
            <person name="Kopischke S."/>
            <person name="Kubo M."/>
            <person name="Kyozuka J."/>
            <person name="Lagercrantz U."/>
            <person name="Lin S.S."/>
            <person name="Lindquist E."/>
            <person name="Lipzen A.M."/>
            <person name="Lu C.W."/>
            <person name="De Luna E."/>
            <person name="Martienssen R.A."/>
            <person name="Minamino N."/>
            <person name="Mizutani M."/>
            <person name="Mizutani M."/>
            <person name="Mochizuki N."/>
            <person name="Monte I."/>
            <person name="Mosher R."/>
            <person name="Nagasaki H."/>
            <person name="Nakagami H."/>
            <person name="Naramoto S."/>
            <person name="Nishitani K."/>
            <person name="Ohtani M."/>
            <person name="Okamoto T."/>
            <person name="Okumura M."/>
            <person name="Phillips J."/>
            <person name="Pollak B."/>
            <person name="Reinders A."/>
            <person name="Rovekamp M."/>
            <person name="Sano R."/>
            <person name="Sawa S."/>
            <person name="Schmid M.W."/>
            <person name="Shirakawa M."/>
            <person name="Solano R."/>
            <person name="Spunde A."/>
            <person name="Suetsugu N."/>
            <person name="Sugano S."/>
            <person name="Sugiyama A."/>
            <person name="Sun R."/>
            <person name="Suzuki Y."/>
            <person name="Takenaka M."/>
            <person name="Takezawa D."/>
            <person name="Tomogane H."/>
            <person name="Tsuzuki M."/>
            <person name="Ueda T."/>
            <person name="Umeda M."/>
            <person name="Ward J.M."/>
            <person name="Watanabe Y."/>
            <person name="Yazaki K."/>
            <person name="Yokoyama R."/>
            <person name="Yoshitake Y."/>
            <person name="Yotsui I."/>
            <person name="Zachgo S."/>
            <person name="Schmutz J."/>
        </authorList>
    </citation>
    <scope>NUCLEOTIDE SEQUENCE [LARGE SCALE GENOMIC DNA]</scope>
    <source>
        <strain evidence="5">Tak-1</strain>
    </source>
</reference>
<dbReference type="GO" id="GO:0006032">
    <property type="term" value="P:chitin catabolic process"/>
    <property type="evidence" value="ECO:0007669"/>
    <property type="project" value="InterPro"/>
</dbReference>
<dbReference type="PANTHER" id="PTHR22595">
    <property type="entry name" value="CHITINASE-RELATED"/>
    <property type="match status" value="1"/>
</dbReference>
<dbReference type="Gene3D" id="1.10.530.10">
    <property type="match status" value="1"/>
</dbReference>
<dbReference type="PANTHER" id="PTHR22595:SF79">
    <property type="entry name" value="CHITINASE 12"/>
    <property type="match status" value="1"/>
</dbReference>
<dbReference type="OrthoDB" id="5985073at2759"/>
<evidence type="ECO:0000313" key="4">
    <source>
        <dbReference type="EMBL" id="PTQ29107.1"/>
    </source>
</evidence>
<evidence type="ECO:0000256" key="2">
    <source>
        <dbReference type="ARBA" id="ARBA00023157"/>
    </source>
</evidence>
<sequence length="568" mass="64488">MVQNSGYMNVITGVRSSDGSLKTDGLNEAQVPEEKVSDALATETASMFANRINDELFVLYEPSYGPYDMEIIFVHDLYTQGSRDAWRTTWTNDDGTCWPREFLGKKFPRARILSVSYDACVITNSTQGRMNSLFIITENLMVNFFLPRSKVGLTSNCPVLFVGHGLGCFVIKNLMLKASEQFAENEEKRRKFLENVGGFVFYSPFNSGVKWDLYANESGQSNTLTDCLRPHSAELSRLNEAFASLRRRMKERRKSRFLWTVLTICESHQTSSRKPGSLQRSGTFVTEGTARFDCELFRYGVGDHFNVCKHQSTANVNYQCMEDWLDSILTNSRKPSRNSMPNFDPTAENFKAILPRKLFLKLFPKKNPFYEYAAFIEAAVTFVPQGFGVDVSEDDQKREIAALLAHFDHESCGLRHKEQCCPPSTHCPEGPCHPCKSYHGRGPLQLCGNHNYKLCGEGIGDDSLLSFPEKLSQDPVIAFKSALWFWCTPQWNKPSCHSVMTGKWTPTSTDVEASRLPGFGLTINIINRIDCVERDSAHARVEKYKFFCERLAVHPGENIDCRYQKPFL</sequence>
<dbReference type="Gene3D" id="3.30.20.10">
    <property type="entry name" value="Endochitinase, domain 2"/>
    <property type="match status" value="1"/>
</dbReference>
<dbReference type="Proteomes" id="UP000244005">
    <property type="component" value="Unassembled WGS sequence"/>
</dbReference>
<dbReference type="GO" id="GO:0004568">
    <property type="term" value="F:chitinase activity"/>
    <property type="evidence" value="ECO:0000318"/>
    <property type="project" value="GO_Central"/>
</dbReference>
<accession>A0A2R6W5G9</accession>
<gene>
    <name evidence="4" type="ORF">MARPO_0147s0004</name>
</gene>
<dbReference type="CDD" id="cd00325">
    <property type="entry name" value="chitinase_GH19"/>
    <property type="match status" value="1"/>
</dbReference>
<evidence type="ECO:0000313" key="5">
    <source>
        <dbReference type="Proteomes" id="UP000244005"/>
    </source>
</evidence>
<dbReference type="EMBL" id="KZ772817">
    <property type="protein sequence ID" value="PTQ29107.1"/>
    <property type="molecule type" value="Genomic_DNA"/>
</dbReference>
<dbReference type="AlphaFoldDB" id="A0A2R6W5G9"/>
<dbReference type="SUPFAM" id="SSF53955">
    <property type="entry name" value="Lysozyme-like"/>
    <property type="match status" value="1"/>
</dbReference>
<feature type="domain" description="Glycoside hydrolase family 19 catalytic" evidence="3">
    <location>
        <begin position="367"/>
        <end position="561"/>
    </location>
</feature>
<dbReference type="GO" id="GO:0006952">
    <property type="term" value="P:defense response"/>
    <property type="evidence" value="ECO:0007669"/>
    <property type="project" value="UniProtKB-KW"/>
</dbReference>
<evidence type="ECO:0000259" key="3">
    <source>
        <dbReference type="Pfam" id="PF00182"/>
    </source>
</evidence>
<dbReference type="InterPro" id="IPR000726">
    <property type="entry name" value="Glyco_hydro_19_cat"/>
</dbReference>
<keyword evidence="1" id="KW-0611">Plant defense</keyword>
<organism evidence="4 5">
    <name type="scientific">Marchantia polymorpha</name>
    <name type="common">Common liverwort</name>
    <name type="synonym">Marchantia aquatica</name>
    <dbReference type="NCBI Taxonomy" id="3197"/>
    <lineage>
        <taxon>Eukaryota</taxon>
        <taxon>Viridiplantae</taxon>
        <taxon>Streptophyta</taxon>
        <taxon>Embryophyta</taxon>
        <taxon>Marchantiophyta</taxon>
        <taxon>Marchantiopsida</taxon>
        <taxon>Marchantiidae</taxon>
        <taxon>Marchantiales</taxon>
        <taxon>Marchantiaceae</taxon>
        <taxon>Marchantia</taxon>
    </lineage>
</organism>
<keyword evidence="5" id="KW-1185">Reference proteome</keyword>
<dbReference type="InterPro" id="IPR023346">
    <property type="entry name" value="Lysozyme-like_dom_sf"/>
</dbReference>
<name>A0A2R6W5G9_MARPO</name>
<protein>
    <recommendedName>
        <fullName evidence="3">Glycoside hydrolase family 19 catalytic domain-containing protein</fullName>
    </recommendedName>
</protein>